<name>A0A841GX75_9BACT</name>
<evidence type="ECO:0000313" key="3">
    <source>
        <dbReference type="Proteomes" id="UP000582837"/>
    </source>
</evidence>
<dbReference type="EMBL" id="JACHIA010000004">
    <property type="protein sequence ID" value="MBB6070385.1"/>
    <property type="molecule type" value="Genomic_DNA"/>
</dbReference>
<accession>A0A841GX75</accession>
<dbReference type="Proteomes" id="UP000582837">
    <property type="component" value="Unassembled WGS sequence"/>
</dbReference>
<dbReference type="Gene3D" id="3.30.420.40">
    <property type="match status" value="2"/>
</dbReference>
<proteinExistence type="predicted"/>
<sequence>MGADLGVRRIKLAAVGGPPGAAELVWATDVPTSEGVFGPEGRFDAVAAGRVLAGLLARGLASAGAPSAWALLLPSAALRVRRLQAPPDPASLARVLAEDSELRVPGVPPGGLHYAVCAVGDTPGSASGDGRGSLVAAAARRDAIRAYAAAAHAAGMRPLRLAVPAAALATLHARLHPEERDQPVLLLHVGSARSELVVVHGGAPLLALSVVQGTDTLASGGRSEPDRAGGDATLDEWVGRLRGAHRTAVGAAERHLRLSIDGLPVRVSGGVTRLPGVMESLGRALPGAVGVLDPGEAFRGGGGGDALGPGLVLALGAALEASAASPGSSPSRDDARRPVLLDLSVPEPGAARVAIRDRVVLLARDRAVWAGLVAALALGAGVPAELERRVRRGEEGLAEARQAFGREAARVASDSARVSALRADSARLAGTLGTLASLEADRYGWPRLMHTAAEALPEHGWLEGVELEAGTPGAPLQFRVQGVLPAQDDVSRYVRALGRVEGFGDVRPGDSESLAAGPVPLVGFRVAGHHAAASGTPDQPRPGGPGYQSSESTPSPTLRPSPP</sequence>
<dbReference type="AlphaFoldDB" id="A0A841GX75"/>
<gene>
    <name evidence="2" type="ORF">HNQ61_002004</name>
</gene>
<comment type="caution">
    <text evidence="2">The sequence shown here is derived from an EMBL/GenBank/DDBJ whole genome shotgun (WGS) entry which is preliminary data.</text>
</comment>
<reference evidence="2 3" key="1">
    <citation type="submission" date="2020-08" db="EMBL/GenBank/DDBJ databases">
        <title>Genomic Encyclopedia of Type Strains, Phase IV (KMG-IV): sequencing the most valuable type-strain genomes for metagenomic binning, comparative biology and taxonomic classification.</title>
        <authorList>
            <person name="Goeker M."/>
        </authorList>
    </citation>
    <scope>NUCLEOTIDE SEQUENCE [LARGE SCALE GENOMIC DNA]</scope>
    <source>
        <strain evidence="2 3">DSM 29007</strain>
    </source>
</reference>
<evidence type="ECO:0000256" key="1">
    <source>
        <dbReference type="SAM" id="MobiDB-lite"/>
    </source>
</evidence>
<feature type="region of interest" description="Disordered" evidence="1">
    <location>
        <begin position="527"/>
        <end position="563"/>
    </location>
</feature>
<evidence type="ECO:0000313" key="2">
    <source>
        <dbReference type="EMBL" id="MBB6070385.1"/>
    </source>
</evidence>
<keyword evidence="3" id="KW-1185">Reference proteome</keyword>
<protein>
    <submittedName>
        <fullName evidence="2">Tfp pilus assembly protein PilN</fullName>
    </submittedName>
</protein>
<organism evidence="2 3">
    <name type="scientific">Longimicrobium terrae</name>
    <dbReference type="NCBI Taxonomy" id="1639882"/>
    <lineage>
        <taxon>Bacteria</taxon>
        <taxon>Pseudomonadati</taxon>
        <taxon>Gemmatimonadota</taxon>
        <taxon>Longimicrobiia</taxon>
        <taxon>Longimicrobiales</taxon>
        <taxon>Longimicrobiaceae</taxon>
        <taxon>Longimicrobium</taxon>
    </lineage>
</organism>
<dbReference type="Gene3D" id="3.30.1490.300">
    <property type="match status" value="1"/>
</dbReference>
<dbReference type="RefSeq" id="WP_170035770.1">
    <property type="nucleotide sequence ID" value="NZ_JABDTL010000001.1"/>
</dbReference>